<feature type="transmembrane region" description="Helical" evidence="8">
    <location>
        <begin position="226"/>
        <end position="247"/>
    </location>
</feature>
<keyword evidence="4 8" id="KW-0812">Transmembrane</keyword>
<feature type="transmembrane region" description="Helical" evidence="8">
    <location>
        <begin position="312"/>
        <end position="336"/>
    </location>
</feature>
<evidence type="ECO:0000256" key="1">
    <source>
        <dbReference type="ARBA" id="ARBA00004141"/>
    </source>
</evidence>
<dbReference type="EMBL" id="PZQS01000009">
    <property type="protein sequence ID" value="PVD24740.1"/>
    <property type="molecule type" value="Genomic_DNA"/>
</dbReference>
<sequence length="791" mass="86957">METSSLDVQDAAAADKDCHNDERAKVKEHAQVVTRPDDATPEVIEMQQKGTGFKVSKKAVAPPKTPVFVFVLTLFAALGGFLLGYDIGIVSGSMLYVQPHFDLDTAWTEAIVSGALGAAAVTALLGGWLADVIGRRYCLLGGSIVFSVGGIVMGVADMKEVLLVGRMVCGMGIGIASVVVPIYVAEASPAHQRGRLTLMWQILINFGVMVSSIIAGSFSYVHENGWRYMLGLSAVPGVVQFIGFLFMPESPRWLVDKGRLDQAREVLARIRGYDDVTEEISDIQKSVEEARKLDLGCQQLVRIWRTKHVRRAVLVGMGLLFFQQWCGINTVIYYSGTVLKMAGFPAKSAVWLVVLPNALLFIAGFIAVFVVDRMGRRPLLIGSMIAVGLEQPRCQHHTRGDDGQRNGNTSLPAGIQHVRQLHQRQRLRLLLQQHDVIRQLPAHGREELSLYGRCNSSTMGEAGLSFAYGYCPSQYNWITVVGMALFVFLFSPGMAPMPWTINAEIYPLWARGTCSSLAAATAWVSNLIISSAFLSLTETITTYGELTVLLYYPDNVCGGRGGRWLLHILNLLDVHWLLCSGAGVFYRVPARDKREEFRTGGGTVHVCQGVEATRHQALMNTLTKRENFRTFVAFIFEVHGGPLLRFTTCLFFLGYPQQLNPDNGSPQHSSRAFQGASVTTQSPQHLREEICDSSVNRFKTACCGTGLTCPRKPTTRAKLPVSPWHHELQEATPAAASPFDVGHSIFGRAKWLHRLLDRRPLPVPRQGLEADALTASQGDRQGVQIGIHQSV</sequence>
<evidence type="ECO:0000313" key="11">
    <source>
        <dbReference type="Proteomes" id="UP000245119"/>
    </source>
</evidence>
<gene>
    <name evidence="10" type="ORF">C0Q70_15225</name>
</gene>
<dbReference type="InterPro" id="IPR005829">
    <property type="entry name" value="Sugar_transporter_CS"/>
</dbReference>
<dbReference type="OrthoDB" id="6339427at2759"/>
<feature type="region of interest" description="Disordered" evidence="7">
    <location>
        <begin position="1"/>
        <end position="21"/>
    </location>
</feature>
<dbReference type="InterPro" id="IPR005828">
    <property type="entry name" value="MFS_sugar_transport-like"/>
</dbReference>
<reference evidence="10 11" key="1">
    <citation type="submission" date="2018-04" db="EMBL/GenBank/DDBJ databases">
        <title>The genome of golden apple snail Pomacea canaliculata provides insight into stress tolerance and invasive adaptation.</title>
        <authorList>
            <person name="Liu C."/>
            <person name="Liu B."/>
            <person name="Ren Y."/>
            <person name="Zhang Y."/>
            <person name="Wang H."/>
            <person name="Li S."/>
            <person name="Jiang F."/>
            <person name="Yin L."/>
            <person name="Zhang G."/>
            <person name="Qian W."/>
            <person name="Fan W."/>
        </authorList>
    </citation>
    <scope>NUCLEOTIDE SEQUENCE [LARGE SCALE GENOMIC DNA]</scope>
    <source>
        <strain evidence="10">SZHN2017</strain>
        <tissue evidence="10">Muscle</tissue>
    </source>
</reference>
<evidence type="ECO:0000313" key="10">
    <source>
        <dbReference type="EMBL" id="PVD24740.1"/>
    </source>
</evidence>
<feature type="transmembrane region" description="Helical" evidence="8">
    <location>
        <begin position="196"/>
        <end position="220"/>
    </location>
</feature>
<feature type="transmembrane region" description="Helical" evidence="8">
    <location>
        <begin position="110"/>
        <end position="130"/>
    </location>
</feature>
<dbReference type="Proteomes" id="UP000245119">
    <property type="component" value="Linkage Group LG9"/>
</dbReference>
<dbReference type="NCBIfam" id="TIGR00879">
    <property type="entry name" value="SP"/>
    <property type="match status" value="1"/>
</dbReference>
<keyword evidence="5 8" id="KW-1133">Transmembrane helix</keyword>
<comment type="similarity">
    <text evidence="2">Belongs to the major facilitator superfamily. Sugar transporter (TC 2.A.1.1) family.</text>
</comment>
<dbReference type="InterPro" id="IPR020846">
    <property type="entry name" value="MFS_dom"/>
</dbReference>
<evidence type="ECO:0000256" key="3">
    <source>
        <dbReference type="ARBA" id="ARBA00022448"/>
    </source>
</evidence>
<feature type="transmembrane region" description="Helical" evidence="8">
    <location>
        <begin position="475"/>
        <end position="494"/>
    </location>
</feature>
<proteinExistence type="inferred from homology"/>
<accession>A0A2T7NU85</accession>
<dbReference type="STRING" id="400727.A0A2T7NU85"/>
<dbReference type="PRINTS" id="PR00171">
    <property type="entry name" value="SUGRTRNSPORT"/>
</dbReference>
<feature type="transmembrane region" description="Helical" evidence="8">
    <location>
        <begin position="348"/>
        <end position="371"/>
    </location>
</feature>
<dbReference type="PROSITE" id="PS50850">
    <property type="entry name" value="MFS"/>
    <property type="match status" value="1"/>
</dbReference>
<evidence type="ECO:0000256" key="5">
    <source>
        <dbReference type="ARBA" id="ARBA00022989"/>
    </source>
</evidence>
<name>A0A2T7NU85_POMCA</name>
<dbReference type="InterPro" id="IPR036259">
    <property type="entry name" value="MFS_trans_sf"/>
</dbReference>
<dbReference type="InterPro" id="IPR003663">
    <property type="entry name" value="Sugar/inositol_transpt"/>
</dbReference>
<evidence type="ECO:0000256" key="8">
    <source>
        <dbReference type="SAM" id="Phobius"/>
    </source>
</evidence>
<dbReference type="Pfam" id="PF00083">
    <property type="entry name" value="Sugar_tr"/>
    <property type="match status" value="2"/>
</dbReference>
<evidence type="ECO:0000256" key="6">
    <source>
        <dbReference type="ARBA" id="ARBA00023136"/>
    </source>
</evidence>
<evidence type="ECO:0000256" key="4">
    <source>
        <dbReference type="ARBA" id="ARBA00022692"/>
    </source>
</evidence>
<evidence type="ECO:0000256" key="7">
    <source>
        <dbReference type="SAM" id="MobiDB-lite"/>
    </source>
</evidence>
<dbReference type="Gene3D" id="1.20.1250.20">
    <property type="entry name" value="MFS general substrate transporter like domains"/>
    <property type="match status" value="2"/>
</dbReference>
<keyword evidence="6 8" id="KW-0472">Membrane</keyword>
<dbReference type="PROSITE" id="PS00216">
    <property type="entry name" value="SUGAR_TRANSPORT_1"/>
    <property type="match status" value="2"/>
</dbReference>
<feature type="transmembrane region" description="Helical" evidence="8">
    <location>
        <begin position="67"/>
        <end position="90"/>
    </location>
</feature>
<organism evidence="10 11">
    <name type="scientific">Pomacea canaliculata</name>
    <name type="common">Golden apple snail</name>
    <dbReference type="NCBI Taxonomy" id="400727"/>
    <lineage>
        <taxon>Eukaryota</taxon>
        <taxon>Metazoa</taxon>
        <taxon>Spiralia</taxon>
        <taxon>Lophotrochozoa</taxon>
        <taxon>Mollusca</taxon>
        <taxon>Gastropoda</taxon>
        <taxon>Caenogastropoda</taxon>
        <taxon>Architaenioglossa</taxon>
        <taxon>Ampullarioidea</taxon>
        <taxon>Ampullariidae</taxon>
        <taxon>Pomacea</taxon>
    </lineage>
</organism>
<dbReference type="PROSITE" id="PS00217">
    <property type="entry name" value="SUGAR_TRANSPORT_2"/>
    <property type="match status" value="1"/>
</dbReference>
<evidence type="ECO:0000256" key="2">
    <source>
        <dbReference type="ARBA" id="ARBA00010992"/>
    </source>
</evidence>
<keyword evidence="11" id="KW-1185">Reference proteome</keyword>
<keyword evidence="3" id="KW-0813">Transport</keyword>
<comment type="caution">
    <text evidence="10">The sequence shown here is derived from an EMBL/GenBank/DDBJ whole genome shotgun (WGS) entry which is preliminary data.</text>
</comment>
<feature type="domain" description="Major facilitator superfamily (MFS) profile" evidence="9">
    <location>
        <begin position="72"/>
        <end position="591"/>
    </location>
</feature>
<dbReference type="PANTHER" id="PTHR48020">
    <property type="entry name" value="PROTON MYO-INOSITOL COTRANSPORTER"/>
    <property type="match status" value="1"/>
</dbReference>
<dbReference type="GO" id="GO:0016324">
    <property type="term" value="C:apical plasma membrane"/>
    <property type="evidence" value="ECO:0007669"/>
    <property type="project" value="TreeGrafter"/>
</dbReference>
<comment type="subcellular location">
    <subcellularLocation>
        <location evidence="1">Membrane</location>
        <topology evidence="1">Multi-pass membrane protein</topology>
    </subcellularLocation>
</comment>
<feature type="region of interest" description="Disordered" evidence="7">
    <location>
        <begin position="662"/>
        <end position="681"/>
    </location>
</feature>
<feature type="transmembrane region" description="Helical" evidence="8">
    <location>
        <begin position="162"/>
        <end position="184"/>
    </location>
</feature>
<dbReference type="InterPro" id="IPR050814">
    <property type="entry name" value="Myo-inositol_Transporter"/>
</dbReference>
<dbReference type="SUPFAM" id="SSF103473">
    <property type="entry name" value="MFS general substrate transporter"/>
    <property type="match status" value="2"/>
</dbReference>
<protein>
    <recommendedName>
        <fullName evidence="9">Major facilitator superfamily (MFS) profile domain-containing protein</fullName>
    </recommendedName>
</protein>
<dbReference type="AlphaFoldDB" id="A0A2T7NU85"/>
<evidence type="ECO:0000259" key="9">
    <source>
        <dbReference type="PROSITE" id="PS50850"/>
    </source>
</evidence>
<dbReference type="GO" id="GO:0005366">
    <property type="term" value="F:myo-inositol:proton symporter activity"/>
    <property type="evidence" value="ECO:0007669"/>
    <property type="project" value="TreeGrafter"/>
</dbReference>
<dbReference type="PANTHER" id="PTHR48020:SF12">
    <property type="entry name" value="PROTON MYO-INOSITOL COTRANSPORTER"/>
    <property type="match status" value="1"/>
</dbReference>
<feature type="transmembrane region" description="Helical" evidence="8">
    <location>
        <begin position="137"/>
        <end position="156"/>
    </location>
</feature>